<name>A0A0U2KDB9_ACAPC</name>
<keyword evidence="1" id="KW-1133">Transmembrane helix</keyword>
<evidence type="ECO:0000256" key="1">
    <source>
        <dbReference type="SAM" id="Phobius"/>
    </source>
</evidence>
<organism evidence="2">
    <name type="scientific">Acartia pacifica</name>
    <name type="common">Copepod</name>
    <dbReference type="NCBI Taxonomy" id="335913"/>
    <lineage>
        <taxon>Eukaryota</taxon>
        <taxon>Metazoa</taxon>
        <taxon>Ecdysozoa</taxon>
        <taxon>Arthropoda</taxon>
        <taxon>Crustacea</taxon>
        <taxon>Multicrustacea</taxon>
        <taxon>Hexanauplia</taxon>
        <taxon>Copepoda</taxon>
        <taxon>Calanoida</taxon>
        <taxon>Acartiidae</taxon>
        <taxon>Acartia</taxon>
    </lineage>
</organism>
<dbReference type="EMBL" id="KT754720">
    <property type="protein sequence ID" value="ALS04554.1"/>
    <property type="molecule type" value="mRNA"/>
</dbReference>
<proteinExistence type="evidence at transcript level"/>
<feature type="transmembrane region" description="Helical" evidence="1">
    <location>
        <begin position="37"/>
        <end position="57"/>
    </location>
</feature>
<evidence type="ECO:0000313" key="2">
    <source>
        <dbReference type="EMBL" id="ALS04554.1"/>
    </source>
</evidence>
<keyword evidence="1" id="KW-0812">Transmembrane</keyword>
<dbReference type="AlphaFoldDB" id="A0A0U2KDB9"/>
<accession>A0A0U2KDB9</accession>
<reference evidence="2" key="1">
    <citation type="journal article" date="2015" name="Sci. Rep.">
        <title>Spliced leader RNA trans-splicing discovered in copepods.</title>
        <authorList>
            <person name="Yang F."/>
            <person name="Xu D."/>
            <person name="Zhuang Y."/>
            <person name="Yi X."/>
            <person name="Huang Y."/>
            <person name="Chen H."/>
            <person name="Lin S."/>
            <person name="Campbell D.A."/>
            <person name="Sturm N.R."/>
            <person name="Liu G."/>
            <person name="Zhang H."/>
        </authorList>
    </citation>
    <scope>NUCLEOTIDE SEQUENCE</scope>
</reference>
<sequence>MIASVMNKASVATRSMVLKRYVHKTPNYNSTAHLNSLSGGLPGTVISLVLFGLLFMASPFHYRNNMMTTYETKYQSKE</sequence>
<protein>
    <submittedName>
        <fullName evidence="2">Uncharacterized protein</fullName>
    </submittedName>
</protein>
<keyword evidence="1" id="KW-0472">Membrane</keyword>